<reference evidence="2 3" key="1">
    <citation type="journal article" date="2012" name="Nat. Genet.">
        <title>Plasmodium cynomolgi genome sequences provide insight into Plasmodium vivax and the monkey malaria clade.</title>
        <authorList>
            <person name="Tachibana S."/>
            <person name="Sullivan S.A."/>
            <person name="Kawai S."/>
            <person name="Nakamura S."/>
            <person name="Kim H.R."/>
            <person name="Goto N."/>
            <person name="Arisue N."/>
            <person name="Palacpac N.M.Q."/>
            <person name="Honma H."/>
            <person name="Yagi M."/>
            <person name="Tougan T."/>
            <person name="Katakai Y."/>
            <person name="Kaneko O."/>
            <person name="Mita T."/>
            <person name="Kita K."/>
            <person name="Yasutomi Y."/>
            <person name="Sutton P.L."/>
            <person name="Shakhbatyan R."/>
            <person name="Horii T."/>
            <person name="Yasunaga T."/>
            <person name="Barnwell J.W."/>
            <person name="Escalante A.A."/>
            <person name="Carlton J.M."/>
            <person name="Tanabe K."/>
        </authorList>
    </citation>
    <scope>NUCLEOTIDE SEQUENCE [LARGE SCALE GENOMIC DNA]</scope>
    <source>
        <strain evidence="2 3">B</strain>
    </source>
</reference>
<dbReference type="Proteomes" id="UP000006319">
    <property type="component" value="Chromosome 14"/>
</dbReference>
<keyword evidence="2" id="KW-0378">Hydrolase</keyword>
<sequence length="212" mass="22758">MFKRGDLSEGKHCSLDSVGTYEERSCTSSEAAVKDAQLVGASGSEDQREGRNCVLSISPMDSNLGLGLFRAQNGVEENGGRWNNYGDGDDHLAYTSQPRSSFINKDSILRYNGISISGKVEKMTDGRTNAGVLNRLSEESCLGKARQDISESCSTEAPPACAICREAKRGAVNGVRRKVIKRVEKKDHQGSGGDGGRSDTNRGDTNRGDPPP</sequence>
<organism evidence="2 3">
    <name type="scientific">Plasmodium cynomolgi (strain B)</name>
    <dbReference type="NCBI Taxonomy" id="1120755"/>
    <lineage>
        <taxon>Eukaryota</taxon>
        <taxon>Sar</taxon>
        <taxon>Alveolata</taxon>
        <taxon>Apicomplexa</taxon>
        <taxon>Aconoidasida</taxon>
        <taxon>Haemosporida</taxon>
        <taxon>Plasmodiidae</taxon>
        <taxon>Plasmodium</taxon>
        <taxon>Plasmodium (Plasmodium)</taxon>
    </lineage>
</organism>
<dbReference type="GO" id="GO:0016787">
    <property type="term" value="F:hydrolase activity"/>
    <property type="evidence" value="ECO:0007669"/>
    <property type="project" value="UniProtKB-KW"/>
</dbReference>
<evidence type="ECO:0000256" key="1">
    <source>
        <dbReference type="SAM" id="MobiDB-lite"/>
    </source>
</evidence>
<evidence type="ECO:0000313" key="2">
    <source>
        <dbReference type="EMBL" id="GAB69069.1"/>
    </source>
</evidence>
<dbReference type="PhylomeDB" id="K6UYU6"/>
<evidence type="ECO:0000313" key="3">
    <source>
        <dbReference type="Proteomes" id="UP000006319"/>
    </source>
</evidence>
<dbReference type="OrthoDB" id="10268090at2759"/>
<protein>
    <submittedName>
        <fullName evidence="2">GTP cyclohydrolase I</fullName>
    </submittedName>
</protein>
<dbReference type="VEuPathDB" id="PlasmoDB:PCYB_144970"/>
<name>K6UYU6_PLACD</name>
<feature type="region of interest" description="Disordered" evidence="1">
    <location>
        <begin position="177"/>
        <end position="212"/>
    </location>
</feature>
<dbReference type="AlphaFoldDB" id="K6UYU6"/>
<gene>
    <name evidence="2" type="ORF">PCYB_144970</name>
</gene>
<dbReference type="GeneID" id="14695451"/>
<feature type="compositionally biased region" description="Basic and acidic residues" evidence="1">
    <location>
        <begin position="196"/>
        <end position="212"/>
    </location>
</feature>
<dbReference type="EMBL" id="DF157106">
    <property type="protein sequence ID" value="GAB69069.1"/>
    <property type="molecule type" value="Genomic_DNA"/>
</dbReference>
<accession>K6UYU6</accession>
<proteinExistence type="predicted"/>
<dbReference type="KEGG" id="pcy:PCYB_144970"/>
<dbReference type="RefSeq" id="XP_004225016.1">
    <property type="nucleotide sequence ID" value="XM_004224968.1"/>
</dbReference>
<keyword evidence="3" id="KW-1185">Reference proteome</keyword>
<feature type="non-terminal residue" evidence="2">
    <location>
        <position position="212"/>
    </location>
</feature>